<dbReference type="Proteomes" id="UP001153678">
    <property type="component" value="Unassembled WGS sequence"/>
</dbReference>
<protein>
    <submittedName>
        <fullName evidence="2">14347_t:CDS:1</fullName>
    </submittedName>
</protein>
<sequence length="94" mass="10639">MSFYLIALCLFIHASGVLGIPGQFYDPLVSTEALCSRVVEVIPSYIHTPENLYECDKSSISTPSQGSILKVKVEWVRWLKCRDKFEVVVKNCNK</sequence>
<proteinExistence type="predicted"/>
<dbReference type="AlphaFoldDB" id="A0A9W4WN86"/>
<organism evidence="2 3">
    <name type="scientific">Funneliformis geosporum</name>
    <dbReference type="NCBI Taxonomy" id="1117311"/>
    <lineage>
        <taxon>Eukaryota</taxon>
        <taxon>Fungi</taxon>
        <taxon>Fungi incertae sedis</taxon>
        <taxon>Mucoromycota</taxon>
        <taxon>Glomeromycotina</taxon>
        <taxon>Glomeromycetes</taxon>
        <taxon>Glomerales</taxon>
        <taxon>Glomeraceae</taxon>
        <taxon>Funneliformis</taxon>
    </lineage>
</organism>
<gene>
    <name evidence="2" type="ORF">FWILDA_LOCUS2555</name>
</gene>
<accession>A0A9W4WN86</accession>
<evidence type="ECO:0000313" key="3">
    <source>
        <dbReference type="Proteomes" id="UP001153678"/>
    </source>
</evidence>
<dbReference type="EMBL" id="CAMKVN010000300">
    <property type="protein sequence ID" value="CAI2166402.1"/>
    <property type="molecule type" value="Genomic_DNA"/>
</dbReference>
<reference evidence="2" key="1">
    <citation type="submission" date="2022-08" db="EMBL/GenBank/DDBJ databases">
        <authorList>
            <person name="Kallberg Y."/>
            <person name="Tangrot J."/>
            <person name="Rosling A."/>
        </authorList>
    </citation>
    <scope>NUCLEOTIDE SEQUENCE</scope>
    <source>
        <strain evidence="2">Wild A</strain>
    </source>
</reference>
<keyword evidence="3" id="KW-1185">Reference proteome</keyword>
<evidence type="ECO:0000256" key="1">
    <source>
        <dbReference type="SAM" id="SignalP"/>
    </source>
</evidence>
<keyword evidence="1" id="KW-0732">Signal</keyword>
<feature type="signal peptide" evidence="1">
    <location>
        <begin position="1"/>
        <end position="19"/>
    </location>
</feature>
<name>A0A9W4WN86_9GLOM</name>
<comment type="caution">
    <text evidence="2">The sequence shown here is derived from an EMBL/GenBank/DDBJ whole genome shotgun (WGS) entry which is preliminary data.</text>
</comment>
<feature type="chain" id="PRO_5040927711" evidence="1">
    <location>
        <begin position="20"/>
        <end position="94"/>
    </location>
</feature>
<evidence type="ECO:0000313" key="2">
    <source>
        <dbReference type="EMBL" id="CAI2166402.1"/>
    </source>
</evidence>